<reference evidence="3 4" key="1">
    <citation type="submission" date="2024-06" db="EMBL/GenBank/DDBJ databases">
        <title>Genomic Encyclopedia of Type Strains, Phase V (KMG-V): Genome sequencing to study the core and pangenomes of soil and plant-associated prokaryotes.</title>
        <authorList>
            <person name="Whitman W."/>
        </authorList>
    </citation>
    <scope>NUCLEOTIDE SEQUENCE [LARGE SCALE GENOMIC DNA]</scope>
    <source>
        <strain evidence="3 4">NE40</strain>
    </source>
</reference>
<dbReference type="EMBL" id="JBEWTB010000002">
    <property type="protein sequence ID" value="MET4759059.1"/>
    <property type="molecule type" value="Genomic_DNA"/>
</dbReference>
<feature type="domain" description="AAA+ ATPase" evidence="2">
    <location>
        <begin position="268"/>
        <end position="428"/>
    </location>
</feature>
<protein>
    <recommendedName>
        <fullName evidence="2">AAA+ ATPase domain-containing protein</fullName>
    </recommendedName>
</protein>
<keyword evidence="1" id="KW-1133">Transmembrane helix</keyword>
<dbReference type="SUPFAM" id="SSF52540">
    <property type="entry name" value="P-loop containing nucleoside triphosphate hydrolases"/>
    <property type="match status" value="1"/>
</dbReference>
<dbReference type="SMART" id="SM00382">
    <property type="entry name" value="AAA"/>
    <property type="match status" value="1"/>
</dbReference>
<dbReference type="Proteomes" id="UP001549366">
    <property type="component" value="Unassembled WGS sequence"/>
</dbReference>
<comment type="caution">
    <text evidence="3">The sequence shown here is derived from an EMBL/GenBank/DDBJ whole genome shotgun (WGS) entry which is preliminary data.</text>
</comment>
<keyword evidence="4" id="KW-1185">Reference proteome</keyword>
<sequence>MSLFYRLSGSPFVLIVALITTSMLGMYSASARSSGMLFTDLETETQYIRQYMAREHFFDRISVAPSTSGLTVKEQVDYYRQQTRQQLKDICQEYPMNEAITYGKPTAAAALIAALFIRASKHFNQADEVTLFTSALALGWGAGYYGLICLKDLAIQGYYFLHPPQLHEADLIIQYGSKKNLLPGSMQAYIENELFYAYWQHPSSEGYQRLRKMLDKVLRLPLVKTEQQYSKETAEAALKNFPEPVAERLDRFARSAIMKQKMPSRPDKRYVIYFQGRPGTGKTFASHKLAEVLGAKCIRVNLEGASIKDIIGTPFEDSDGRAGRLLDAIVSSTTSSNDINDKNQILLIDEFDRLLTADDTRSKEVLIFMLNLLDPTTTHFSSPYLKADIDLPETIILAGNTDMKRLAEKKPELEALISRIRILQFPGFDSKAKIRIARDSIVPKLEKAYSSAGGSMSGFKLSSDDLKKIDDFIYENNRDKGLRSLEKFIDQLFEMKLVDRR</sequence>
<name>A0ABV2SPK2_9GAMM</name>
<organism evidence="3 4">
    <name type="scientific">Endozoicomonas lisbonensis</name>
    <dbReference type="NCBI Taxonomy" id="3120522"/>
    <lineage>
        <taxon>Bacteria</taxon>
        <taxon>Pseudomonadati</taxon>
        <taxon>Pseudomonadota</taxon>
        <taxon>Gammaproteobacteria</taxon>
        <taxon>Oceanospirillales</taxon>
        <taxon>Endozoicomonadaceae</taxon>
        <taxon>Endozoicomonas</taxon>
    </lineage>
</organism>
<dbReference type="InterPro" id="IPR003593">
    <property type="entry name" value="AAA+_ATPase"/>
</dbReference>
<dbReference type="InterPro" id="IPR003959">
    <property type="entry name" value="ATPase_AAA_core"/>
</dbReference>
<dbReference type="RefSeq" id="WP_354009088.1">
    <property type="nucleotide sequence ID" value="NZ_JBEWTA010000001.1"/>
</dbReference>
<dbReference type="Gene3D" id="3.40.50.300">
    <property type="entry name" value="P-loop containing nucleotide triphosphate hydrolases"/>
    <property type="match status" value="1"/>
</dbReference>
<dbReference type="InterPro" id="IPR027417">
    <property type="entry name" value="P-loop_NTPase"/>
</dbReference>
<dbReference type="PANTHER" id="PTHR10046">
    <property type="entry name" value="ATP DEPENDENT LON PROTEASE FAMILY MEMBER"/>
    <property type="match status" value="1"/>
</dbReference>
<evidence type="ECO:0000259" key="2">
    <source>
        <dbReference type="SMART" id="SM00382"/>
    </source>
</evidence>
<evidence type="ECO:0000256" key="1">
    <source>
        <dbReference type="SAM" id="Phobius"/>
    </source>
</evidence>
<evidence type="ECO:0000313" key="4">
    <source>
        <dbReference type="Proteomes" id="UP001549366"/>
    </source>
</evidence>
<accession>A0ABV2SPK2</accession>
<dbReference type="Pfam" id="PF00004">
    <property type="entry name" value="AAA"/>
    <property type="match status" value="1"/>
</dbReference>
<keyword evidence="1" id="KW-0472">Membrane</keyword>
<feature type="transmembrane region" description="Helical" evidence="1">
    <location>
        <begin position="12"/>
        <end position="30"/>
    </location>
</feature>
<dbReference type="InterPro" id="IPR027065">
    <property type="entry name" value="Lon_Prtase"/>
</dbReference>
<proteinExistence type="predicted"/>
<evidence type="ECO:0000313" key="3">
    <source>
        <dbReference type="EMBL" id="MET4759059.1"/>
    </source>
</evidence>
<keyword evidence="1" id="KW-0812">Transmembrane</keyword>
<gene>
    <name evidence="3" type="ORF">V5J35_004251</name>
</gene>